<dbReference type="GO" id="GO:0016887">
    <property type="term" value="F:ATP hydrolysis activity"/>
    <property type="evidence" value="ECO:0007669"/>
    <property type="project" value="InterPro"/>
</dbReference>
<evidence type="ECO:0000256" key="3">
    <source>
        <dbReference type="SAM" id="MobiDB-lite"/>
    </source>
</evidence>
<comment type="similarity">
    <text evidence="1">Belongs to the DNA mismatch repair MutL/HexB family.</text>
</comment>
<dbReference type="InterPro" id="IPR036890">
    <property type="entry name" value="HATPase_C_sf"/>
</dbReference>
<dbReference type="SUPFAM" id="SSF54211">
    <property type="entry name" value="Ribosomal protein S5 domain 2-like"/>
    <property type="match status" value="1"/>
</dbReference>
<protein>
    <recommendedName>
        <fullName evidence="4">DNA mismatch repair protein S5 domain-containing protein</fullName>
    </recommendedName>
</protein>
<dbReference type="GO" id="GO:0032389">
    <property type="term" value="C:MutLalpha complex"/>
    <property type="evidence" value="ECO:0007669"/>
    <property type="project" value="TreeGrafter"/>
</dbReference>
<dbReference type="Gene3D" id="3.30.230.10">
    <property type="match status" value="1"/>
</dbReference>
<feature type="region of interest" description="Disordered" evidence="3">
    <location>
        <begin position="468"/>
        <end position="500"/>
    </location>
</feature>
<dbReference type="STRING" id="282301.A0A267FK15"/>
<sequence>NRGQMSASQMRQLPAATARMLSSGQVILGPESVVKELIENALDAGATRVDVRLDSCGLDRLEVLDNGRGFSASDADLVAMRHCTSKLADDSGLADLVTYGFRGEALNSLCTVGQLSMATRCQGEELGREYAFDKSGQVVSRRDVAMPTGTRVTVRQLFHCLPVRRQQLRSAKRLREALASVEAAIRSAALANPGVRFALLSDGEALLSLPECASLNDRVRQVLSYAVWQQMQRLDCQINNAVGGRVVAFVPASGADKAMLFRNGDLHSFFIVNRRPVQSAKLVKMIRSTISSAFGVPTKLPVCVLSIELPADALDVNLNAAKTQIGLANEAAVLESIRTMLLDTVPNQSLATVSNTVATTADIVVANNNNAPDSIVSNANNKDVRADAAGAAAESHLPTSPVAPSAESPDQTEQQQHQQQQQQQQQQHQQQQQQQQQPQQQQQQQQQHQQQQHQQQQQQQQQQHQQQQQQQHQQQHQQQQHQQQQNQQHQQQQQQQQPMPSAVDIFDPTAVAMQGGGGGADLMQQLIDLTAIDDNSREDSSVADHLAESPVPRRRLQPDLEAAPLGDKPRSAKRPRPEPADQASDVAAPPPAMPTYSDLASIHRRRCRLPARCSADRLSQLFESLQAADAFCYSISAIYPSAVRYVGQLADYGFVIGVDSTGALYAFRAASSTDAGQADNAAVYTRMQEQINNGKGKLLARLASE</sequence>
<dbReference type="InterPro" id="IPR020568">
    <property type="entry name" value="Ribosomal_Su5_D2-typ_SF"/>
</dbReference>
<proteinExistence type="inferred from homology"/>
<evidence type="ECO:0000259" key="4">
    <source>
        <dbReference type="SMART" id="SM01340"/>
    </source>
</evidence>
<dbReference type="OrthoDB" id="10254304at2759"/>
<keyword evidence="2" id="KW-0227">DNA damage</keyword>
<accession>A0A267FK15</accession>
<dbReference type="GO" id="GO:0030983">
    <property type="term" value="F:mismatched DNA binding"/>
    <property type="evidence" value="ECO:0007669"/>
    <property type="project" value="InterPro"/>
</dbReference>
<dbReference type="EMBL" id="NIVC01001013">
    <property type="protein sequence ID" value="PAA73399.1"/>
    <property type="molecule type" value="Genomic_DNA"/>
</dbReference>
<dbReference type="SUPFAM" id="SSF55874">
    <property type="entry name" value="ATPase domain of HSP90 chaperone/DNA topoisomerase II/histidine kinase"/>
    <property type="match status" value="1"/>
</dbReference>
<dbReference type="AlphaFoldDB" id="A0A267FK15"/>
<dbReference type="Pfam" id="PF13589">
    <property type="entry name" value="HATPase_c_3"/>
    <property type="match status" value="1"/>
</dbReference>
<evidence type="ECO:0000313" key="6">
    <source>
        <dbReference type="Proteomes" id="UP000215902"/>
    </source>
</evidence>
<evidence type="ECO:0000256" key="2">
    <source>
        <dbReference type="ARBA" id="ARBA00022763"/>
    </source>
</evidence>
<dbReference type="FunFam" id="3.30.565.10:FF:000017">
    <property type="entry name" value="PMS1 homolog 1, mismatch repair system component"/>
    <property type="match status" value="1"/>
</dbReference>
<dbReference type="Proteomes" id="UP000215902">
    <property type="component" value="Unassembled WGS sequence"/>
</dbReference>
<organism evidence="5 6">
    <name type="scientific">Macrostomum lignano</name>
    <dbReference type="NCBI Taxonomy" id="282301"/>
    <lineage>
        <taxon>Eukaryota</taxon>
        <taxon>Metazoa</taxon>
        <taxon>Spiralia</taxon>
        <taxon>Lophotrochozoa</taxon>
        <taxon>Platyhelminthes</taxon>
        <taxon>Rhabditophora</taxon>
        <taxon>Macrostomorpha</taxon>
        <taxon>Macrostomida</taxon>
        <taxon>Macrostomidae</taxon>
        <taxon>Macrostomum</taxon>
    </lineage>
</organism>
<feature type="compositionally biased region" description="Low complexity" evidence="3">
    <location>
        <begin position="468"/>
        <end position="497"/>
    </location>
</feature>
<feature type="compositionally biased region" description="Low complexity" evidence="3">
    <location>
        <begin position="414"/>
        <end position="430"/>
    </location>
</feature>
<dbReference type="SMART" id="SM01340">
    <property type="entry name" value="DNA_mis_repair"/>
    <property type="match status" value="1"/>
</dbReference>
<reference evidence="5 6" key="1">
    <citation type="submission" date="2017-06" db="EMBL/GenBank/DDBJ databases">
        <title>A platform for efficient transgenesis in Macrostomum lignano, a flatworm model organism for stem cell research.</title>
        <authorList>
            <person name="Berezikov E."/>
        </authorList>
    </citation>
    <scope>NUCLEOTIDE SEQUENCE [LARGE SCALE GENOMIC DNA]</scope>
    <source>
        <strain evidence="5">DV1</strain>
        <tissue evidence="5">Whole organism</tissue>
    </source>
</reference>
<dbReference type="PANTHER" id="PTHR10073:SF52">
    <property type="entry name" value="MISMATCH REPAIR ENDONUCLEASE PMS2"/>
    <property type="match status" value="1"/>
</dbReference>
<dbReference type="Gene3D" id="3.30.565.10">
    <property type="entry name" value="Histidine kinase-like ATPase, C-terminal domain"/>
    <property type="match status" value="1"/>
</dbReference>
<dbReference type="InterPro" id="IPR014762">
    <property type="entry name" value="DNA_mismatch_repair_CS"/>
</dbReference>
<feature type="region of interest" description="Disordered" evidence="3">
    <location>
        <begin position="386"/>
        <end position="430"/>
    </location>
</feature>
<feature type="compositionally biased region" description="Basic and acidic residues" evidence="3">
    <location>
        <begin position="538"/>
        <end position="547"/>
    </location>
</feature>
<dbReference type="GO" id="GO:0006298">
    <property type="term" value="P:mismatch repair"/>
    <property type="evidence" value="ECO:0007669"/>
    <property type="project" value="InterPro"/>
</dbReference>
<dbReference type="PANTHER" id="PTHR10073">
    <property type="entry name" value="DNA MISMATCH REPAIR PROTEIN MLH, PMS, MUTL"/>
    <property type="match status" value="1"/>
</dbReference>
<dbReference type="CDD" id="cd00782">
    <property type="entry name" value="MutL_Trans"/>
    <property type="match status" value="1"/>
</dbReference>
<dbReference type="NCBIfam" id="TIGR00585">
    <property type="entry name" value="mutl"/>
    <property type="match status" value="1"/>
</dbReference>
<dbReference type="InterPro" id="IPR013507">
    <property type="entry name" value="DNA_mismatch_S5_2-like"/>
</dbReference>
<feature type="compositionally biased region" description="Basic and acidic residues" evidence="3">
    <location>
        <begin position="567"/>
        <end position="579"/>
    </location>
</feature>
<feature type="region of interest" description="Disordered" evidence="3">
    <location>
        <begin position="538"/>
        <end position="595"/>
    </location>
</feature>
<feature type="domain" description="DNA mismatch repair protein S5" evidence="4">
    <location>
        <begin position="219"/>
        <end position="346"/>
    </location>
</feature>
<dbReference type="InterPro" id="IPR038973">
    <property type="entry name" value="MutL/Mlh/Pms-like"/>
</dbReference>
<dbReference type="InterPro" id="IPR014721">
    <property type="entry name" value="Ribsml_uS5_D2-typ_fold_subgr"/>
</dbReference>
<dbReference type="CDD" id="cd16926">
    <property type="entry name" value="HATPase_MutL-MLH-PMS-like"/>
    <property type="match status" value="1"/>
</dbReference>
<dbReference type="PROSITE" id="PS00058">
    <property type="entry name" value="DNA_MISMATCH_REPAIR_1"/>
    <property type="match status" value="1"/>
</dbReference>
<gene>
    <name evidence="5" type="ORF">BOX15_Mlig009157g1</name>
</gene>
<name>A0A267FK15_9PLAT</name>
<feature type="non-terminal residue" evidence="5">
    <location>
        <position position="1"/>
    </location>
</feature>
<dbReference type="Pfam" id="PF01119">
    <property type="entry name" value="DNA_mis_repair"/>
    <property type="match status" value="1"/>
</dbReference>
<dbReference type="InterPro" id="IPR002099">
    <property type="entry name" value="MutL/Mlh/PMS"/>
</dbReference>
<evidence type="ECO:0000256" key="1">
    <source>
        <dbReference type="ARBA" id="ARBA00006082"/>
    </source>
</evidence>
<keyword evidence="6" id="KW-1185">Reference proteome</keyword>
<dbReference type="GO" id="GO:0005524">
    <property type="term" value="F:ATP binding"/>
    <property type="evidence" value="ECO:0007669"/>
    <property type="project" value="InterPro"/>
</dbReference>
<dbReference type="GO" id="GO:0140664">
    <property type="term" value="F:ATP-dependent DNA damage sensor activity"/>
    <property type="evidence" value="ECO:0007669"/>
    <property type="project" value="InterPro"/>
</dbReference>
<comment type="caution">
    <text evidence="5">The sequence shown here is derived from an EMBL/GenBank/DDBJ whole genome shotgun (WGS) entry which is preliminary data.</text>
</comment>
<evidence type="ECO:0000313" key="5">
    <source>
        <dbReference type="EMBL" id="PAA73399.1"/>
    </source>
</evidence>